<feature type="region of interest" description="Disordered" evidence="1">
    <location>
        <begin position="726"/>
        <end position="897"/>
    </location>
</feature>
<keyword evidence="2" id="KW-0472">Membrane</keyword>
<dbReference type="PANTHER" id="PTHR45733">
    <property type="entry name" value="FORMIN-J"/>
    <property type="match status" value="1"/>
</dbReference>
<evidence type="ECO:0000313" key="4">
    <source>
        <dbReference type="Proteomes" id="UP000663888"/>
    </source>
</evidence>
<feature type="compositionally biased region" description="Low complexity" evidence="1">
    <location>
        <begin position="511"/>
        <end position="522"/>
    </location>
</feature>
<comment type="caution">
    <text evidence="3">The sequence shown here is derived from an EMBL/GenBank/DDBJ whole genome shotgun (WGS) entry which is preliminary data.</text>
</comment>
<dbReference type="EMBL" id="CAJMWX010000958">
    <property type="protein sequence ID" value="CAE6439992.1"/>
    <property type="molecule type" value="Genomic_DNA"/>
</dbReference>
<gene>
    <name evidence="3" type="ORF">RDB_LOCUS48459</name>
</gene>
<accession>A0A8H2Y4F4</accession>
<evidence type="ECO:0000313" key="3">
    <source>
        <dbReference type="EMBL" id="CAE6439992.1"/>
    </source>
</evidence>
<proteinExistence type="predicted"/>
<feature type="region of interest" description="Disordered" evidence="1">
    <location>
        <begin position="1"/>
        <end position="124"/>
    </location>
</feature>
<protein>
    <recommendedName>
        <fullName evidence="5">Transmembrane protein</fullName>
    </recommendedName>
</protein>
<feature type="compositionally biased region" description="Low complexity" evidence="1">
    <location>
        <begin position="822"/>
        <end position="835"/>
    </location>
</feature>
<reference evidence="3" key="1">
    <citation type="submission" date="2021-01" db="EMBL/GenBank/DDBJ databases">
        <authorList>
            <person name="Kaushik A."/>
        </authorList>
    </citation>
    <scope>NUCLEOTIDE SEQUENCE</scope>
    <source>
        <strain evidence="3">AG4-R118</strain>
    </source>
</reference>
<sequence>MSLTLGTSIDQSPAGRTIPVTSTSSTTLTTSSSSTTSVSASTSSSSSSSTTSNSTTTPTAQVRTTAQSLSDSSSTTSWPVSSTLSRSSPSQSSVSQTSTTTSTSAAVATAASSPDPTITLNPLPSTRQHGTLIVAESTSLATVSTYELPFTSQTPNTQSFQNLTPTTTSAPGPTSTSVTELPDRAVHRLIIDLGECAEFTSPRLMLERGGLGDLVAIGKGRFAIELKSELSTGIFGVVLSLKDNGVRCGSGASAACTAVELSFGLTSGVSAHVLMAGDYSIDMYPFSMWLEDGVTWGAQLVNSPEQTYHCWGWSQEECPYAFSNSGDASWTASSDNPTGVVYVGFCPSDGPDWSKIPPNPNPQSFEPGGEGTYIELPTQTVLSTSTFLTAITPTKLSVPITSEPPCDLPVMSCISPNTYISEDVTSTIWSEFITAPGPSTILFSTAIVIHTTSTVPETTTFPRNPTTSFLSRPTPTVTSWLVESTDFENSFTQSEWTFSTLTGPRTRRRPTGTASSRSGTPISTPPPTVVPTYSDITNSLGSVVSTLSYDVPVSATVSPAPTITSAPNSQYVITSWTTWMTVNGSTVPAIAGEVGILSTIPITYMLEPSTTIPVAEISSRSVESIRTSSPSPTIAASSDSDQTQQNQGGKIAGAVVGTLVGLVLGSLLLWYIFYRRRRRQRLDHFARGDPAWLAPRYENGSGGGSRLLVDLDEEPRMRNSYVEPWVAPGPVAQSSSRGKASQREMESVSGGHGVSIAAGPSREVESSSNEGGSSWFQPESSDNHHVPVAAVTRPGKTVARNEPTRRPDLVSQRPVPSHYQTPSLANPSLSLLPTPFQNEPPSPLTPPSPPSRAALMPGRASPPPRPGPSQRRYVNDEEQVRDNTIPPLYNEAWNTGR</sequence>
<evidence type="ECO:0000256" key="2">
    <source>
        <dbReference type="SAM" id="Phobius"/>
    </source>
</evidence>
<feature type="region of interest" description="Disordered" evidence="1">
    <location>
        <begin position="621"/>
        <end position="646"/>
    </location>
</feature>
<organism evidence="3 4">
    <name type="scientific">Rhizoctonia solani</name>
    <dbReference type="NCBI Taxonomy" id="456999"/>
    <lineage>
        <taxon>Eukaryota</taxon>
        <taxon>Fungi</taxon>
        <taxon>Dikarya</taxon>
        <taxon>Basidiomycota</taxon>
        <taxon>Agaricomycotina</taxon>
        <taxon>Agaricomycetes</taxon>
        <taxon>Cantharellales</taxon>
        <taxon>Ceratobasidiaceae</taxon>
        <taxon>Rhizoctonia</taxon>
    </lineage>
</organism>
<feature type="compositionally biased region" description="Polar residues" evidence="1">
    <location>
        <begin position="1"/>
        <end position="11"/>
    </location>
</feature>
<feature type="compositionally biased region" description="Low complexity" evidence="1">
    <location>
        <begin position="21"/>
        <end position="114"/>
    </location>
</feature>
<feature type="compositionally biased region" description="Pro residues" evidence="1">
    <location>
        <begin position="838"/>
        <end position="850"/>
    </location>
</feature>
<feature type="region of interest" description="Disordered" evidence="1">
    <location>
        <begin position="152"/>
        <end position="179"/>
    </location>
</feature>
<evidence type="ECO:0008006" key="5">
    <source>
        <dbReference type="Google" id="ProtNLM"/>
    </source>
</evidence>
<evidence type="ECO:0000256" key="1">
    <source>
        <dbReference type="SAM" id="MobiDB-lite"/>
    </source>
</evidence>
<dbReference type="AlphaFoldDB" id="A0A8H2Y4F4"/>
<dbReference type="PANTHER" id="PTHR45733:SF8">
    <property type="entry name" value="FORMIN-J"/>
    <property type="match status" value="1"/>
</dbReference>
<feature type="compositionally biased region" description="Polar residues" evidence="1">
    <location>
        <begin position="115"/>
        <end position="124"/>
    </location>
</feature>
<feature type="transmembrane region" description="Helical" evidence="2">
    <location>
        <begin position="651"/>
        <end position="673"/>
    </location>
</feature>
<feature type="region of interest" description="Disordered" evidence="1">
    <location>
        <begin position="501"/>
        <end position="529"/>
    </location>
</feature>
<dbReference type="Proteomes" id="UP000663888">
    <property type="component" value="Unassembled WGS sequence"/>
</dbReference>
<feature type="compositionally biased region" description="Polar residues" evidence="1">
    <location>
        <begin position="152"/>
        <end position="163"/>
    </location>
</feature>
<keyword evidence="2" id="KW-0812">Transmembrane</keyword>
<keyword evidence="2" id="KW-1133">Transmembrane helix</keyword>
<name>A0A8H2Y4F4_9AGAM</name>
<dbReference type="InterPro" id="IPR051144">
    <property type="entry name" value="Formin_homology_domain"/>
</dbReference>
<feature type="compositionally biased region" description="Low complexity" evidence="1">
    <location>
        <begin position="621"/>
        <end position="641"/>
    </location>
</feature>
<feature type="compositionally biased region" description="Low complexity" evidence="1">
    <location>
        <begin position="164"/>
        <end position="179"/>
    </location>
</feature>